<organism evidence="2 3">
    <name type="scientific">Cupriavidus yeoncheonensis</name>
    <dbReference type="NCBI Taxonomy" id="1462994"/>
    <lineage>
        <taxon>Bacteria</taxon>
        <taxon>Pseudomonadati</taxon>
        <taxon>Pseudomonadota</taxon>
        <taxon>Betaproteobacteria</taxon>
        <taxon>Burkholderiales</taxon>
        <taxon>Burkholderiaceae</taxon>
        <taxon>Cupriavidus</taxon>
    </lineage>
</organism>
<proteinExistence type="predicted"/>
<evidence type="ECO:0000259" key="1">
    <source>
        <dbReference type="Pfam" id="PF20250"/>
    </source>
</evidence>
<gene>
    <name evidence="2" type="ORF">LMG31506_02429</name>
</gene>
<dbReference type="InterPro" id="IPR005646">
    <property type="entry name" value="FapA"/>
</dbReference>
<dbReference type="SUPFAM" id="SSF63848">
    <property type="entry name" value="Cell-division inhibitor MinC, C-terminal domain"/>
    <property type="match status" value="1"/>
</dbReference>
<dbReference type="PANTHER" id="PTHR38032:SF1">
    <property type="entry name" value="RNA-BINDING PROTEIN KHPB N-TERMINAL DOMAIN-CONTAINING PROTEIN"/>
    <property type="match status" value="1"/>
</dbReference>
<comment type="caution">
    <text evidence="2">The sequence shown here is derived from an EMBL/GenBank/DDBJ whole genome shotgun (WGS) entry which is preliminary data.</text>
</comment>
<dbReference type="InterPro" id="IPR046866">
    <property type="entry name" value="FapA_N"/>
</dbReference>
<protein>
    <recommendedName>
        <fullName evidence="1">Flagellar Assembly Protein A N-terminal region domain-containing protein</fullName>
    </recommendedName>
</protein>
<dbReference type="GO" id="GO:0000902">
    <property type="term" value="P:cell morphogenesis"/>
    <property type="evidence" value="ECO:0007669"/>
    <property type="project" value="InterPro"/>
</dbReference>
<dbReference type="Pfam" id="PF20250">
    <property type="entry name" value="FapA_N"/>
    <property type="match status" value="1"/>
</dbReference>
<evidence type="ECO:0000313" key="2">
    <source>
        <dbReference type="EMBL" id="CAG2140940.1"/>
    </source>
</evidence>
<evidence type="ECO:0000313" key="3">
    <source>
        <dbReference type="Proteomes" id="UP000672934"/>
    </source>
</evidence>
<dbReference type="Pfam" id="PF03961">
    <property type="entry name" value="FapA"/>
    <property type="match status" value="1"/>
</dbReference>
<sequence length="550" mass="57706">MAPLHKENIGGLMSHESGLSLELSEPGEQVRARYVPETGRLPPDHTAFRECLASHGWEQARLDPRAVAQFLSQCQQADREIDATVGALVDGAFELDISDDRLSVRLTLMRPEGGRPVTGVEIRRAVAERGVTAQVQSLVLEATLAEGGCELREIAAGIAPRQGQPARFVNLLQPRKPAQADDDAPMDLRELGNLMLVSPGTALMRRIPAEPGSDGVDVFGKTLAADPVEDTPFAEGLTGAAADPDDPDLLVAVLAGSPVVGMHGIAVSPVVQVESVDLHSGNVAFDGTLRVSGDIRTGMSVKVTGDVVVDGVIEAATIEAGGSIVVKGGIIGKAESGHADPGGTISRASVRCQGAVQARFIENAVVEAGTEVTVESGIRQSDVAAGERIVVGGTSGMGSISGGRSRALLAVRAAVLGAPAGSATIVQVGLNPYADAQRAALEADRRRLLEEQNKVKQLVAFFAKNPERAVGDLREKARATLFRSSRDLFELEEKLARLGEQMHPAAGAVIDAGRRIHGGVTLHVGNRVLKVMEDKPGGQIRLIDDRIAVT</sequence>
<keyword evidence="3" id="KW-1185">Reference proteome</keyword>
<reference evidence="2" key="1">
    <citation type="submission" date="2021-03" db="EMBL/GenBank/DDBJ databases">
        <authorList>
            <person name="Peeters C."/>
        </authorList>
    </citation>
    <scope>NUCLEOTIDE SEQUENCE</scope>
    <source>
        <strain evidence="2">LMG 31506</strain>
    </source>
</reference>
<dbReference type="AlphaFoldDB" id="A0A916ITG9"/>
<dbReference type="InterPro" id="IPR046865">
    <property type="entry name" value="FapA_b_solenoid"/>
</dbReference>
<feature type="domain" description="Flagellar Assembly Protein A N-terminal region" evidence="1">
    <location>
        <begin position="93"/>
        <end position="260"/>
    </location>
</feature>
<name>A0A916ITG9_9BURK</name>
<accession>A0A916ITG9</accession>
<dbReference type="EMBL" id="CAJPUY010000007">
    <property type="protein sequence ID" value="CAG2140940.1"/>
    <property type="molecule type" value="Genomic_DNA"/>
</dbReference>
<dbReference type="PANTHER" id="PTHR38032">
    <property type="entry name" value="POLYMERASE-RELATED"/>
    <property type="match status" value="1"/>
</dbReference>
<dbReference type="Proteomes" id="UP000672934">
    <property type="component" value="Unassembled WGS sequence"/>
</dbReference>
<dbReference type="InterPro" id="IPR036145">
    <property type="entry name" value="MinC_C_sf"/>
</dbReference>